<evidence type="ECO:0000313" key="2">
    <source>
        <dbReference type="EMBL" id="KZV50161.1"/>
    </source>
</evidence>
<feature type="compositionally biased region" description="Basic and acidic residues" evidence="1">
    <location>
        <begin position="35"/>
        <end position="52"/>
    </location>
</feature>
<organism evidence="2 3">
    <name type="scientific">Dorcoceras hygrometricum</name>
    <dbReference type="NCBI Taxonomy" id="472368"/>
    <lineage>
        <taxon>Eukaryota</taxon>
        <taxon>Viridiplantae</taxon>
        <taxon>Streptophyta</taxon>
        <taxon>Embryophyta</taxon>
        <taxon>Tracheophyta</taxon>
        <taxon>Spermatophyta</taxon>
        <taxon>Magnoliopsida</taxon>
        <taxon>eudicotyledons</taxon>
        <taxon>Gunneridae</taxon>
        <taxon>Pentapetalae</taxon>
        <taxon>asterids</taxon>
        <taxon>lamiids</taxon>
        <taxon>Lamiales</taxon>
        <taxon>Gesneriaceae</taxon>
        <taxon>Didymocarpoideae</taxon>
        <taxon>Trichosporeae</taxon>
        <taxon>Loxocarpinae</taxon>
        <taxon>Dorcoceras</taxon>
    </lineage>
</organism>
<proteinExistence type="predicted"/>
<dbReference type="Proteomes" id="UP000250235">
    <property type="component" value="Unassembled WGS sequence"/>
</dbReference>
<accession>A0A2Z7CSX3</accession>
<gene>
    <name evidence="2" type="ORF">F511_17523</name>
</gene>
<protein>
    <submittedName>
        <fullName evidence="2">Uncharacterized protein</fullName>
    </submittedName>
</protein>
<keyword evidence="3" id="KW-1185">Reference proteome</keyword>
<evidence type="ECO:0000313" key="3">
    <source>
        <dbReference type="Proteomes" id="UP000250235"/>
    </source>
</evidence>
<sequence>MVWMRFLNGPRKQESNTEALDENNRAKLVKNKPARPKEGQPRKEKTGSGDLVKLERRRKESVIVNNVDAYDDMKITCRPKPKELWRKITVVKEVTSWEGNQLRNKLRAWQCLRVMKKPARCKETIWTRRTRAVEYKSR</sequence>
<dbReference type="AlphaFoldDB" id="A0A2Z7CSX3"/>
<evidence type="ECO:0000256" key="1">
    <source>
        <dbReference type="SAM" id="MobiDB-lite"/>
    </source>
</evidence>
<feature type="region of interest" description="Disordered" evidence="1">
    <location>
        <begin position="1"/>
        <end position="52"/>
    </location>
</feature>
<dbReference type="EMBL" id="KQ992533">
    <property type="protein sequence ID" value="KZV50161.1"/>
    <property type="molecule type" value="Genomic_DNA"/>
</dbReference>
<name>A0A2Z7CSX3_9LAMI</name>
<reference evidence="2 3" key="1">
    <citation type="journal article" date="2015" name="Proc. Natl. Acad. Sci. U.S.A.">
        <title>The resurrection genome of Boea hygrometrica: A blueprint for survival of dehydration.</title>
        <authorList>
            <person name="Xiao L."/>
            <person name="Yang G."/>
            <person name="Zhang L."/>
            <person name="Yang X."/>
            <person name="Zhao S."/>
            <person name="Ji Z."/>
            <person name="Zhou Q."/>
            <person name="Hu M."/>
            <person name="Wang Y."/>
            <person name="Chen M."/>
            <person name="Xu Y."/>
            <person name="Jin H."/>
            <person name="Xiao X."/>
            <person name="Hu G."/>
            <person name="Bao F."/>
            <person name="Hu Y."/>
            <person name="Wan P."/>
            <person name="Li L."/>
            <person name="Deng X."/>
            <person name="Kuang T."/>
            <person name="Xiang C."/>
            <person name="Zhu J.K."/>
            <person name="Oliver M.J."/>
            <person name="He Y."/>
        </authorList>
    </citation>
    <scope>NUCLEOTIDE SEQUENCE [LARGE SCALE GENOMIC DNA]</scope>
    <source>
        <strain evidence="3">cv. XS01</strain>
    </source>
</reference>